<name>A0A0K9NZ07_ZOSMR</name>
<dbReference type="OrthoDB" id="25131at2759"/>
<accession>A0A0K9NZ07</accession>
<feature type="compositionally biased region" description="Basic residues" evidence="1">
    <location>
        <begin position="56"/>
        <end position="65"/>
    </location>
</feature>
<sequence>MPSNAPPLPPGPHPSLLGSNQQPHFQVTSHQQQQQAYPQQMMPLHPQNMPQIQPHMQHHPLHLRQRPPPQGSMPLPPSSLPQTPNLMIFVLKQPKEIYSFCIGGSSNNLLAAGCGSEVRICLVFFILVNIHHINNICIYIFYEFTSSKNNIFSYHFCSRSLNILFLYFYFQNF</sequence>
<evidence type="ECO:0000256" key="1">
    <source>
        <dbReference type="SAM" id="MobiDB-lite"/>
    </source>
</evidence>
<proteinExistence type="predicted"/>
<feature type="compositionally biased region" description="Low complexity" evidence="1">
    <location>
        <begin position="14"/>
        <end position="40"/>
    </location>
</feature>
<protein>
    <submittedName>
        <fullName evidence="2">Uncharacterized protein</fullName>
    </submittedName>
</protein>
<dbReference type="EMBL" id="LFYR01001520">
    <property type="protein sequence ID" value="KMZ61212.1"/>
    <property type="molecule type" value="Genomic_DNA"/>
</dbReference>
<reference evidence="3" key="1">
    <citation type="journal article" date="2016" name="Nature">
        <title>The genome of the seagrass Zostera marina reveals angiosperm adaptation to the sea.</title>
        <authorList>
            <person name="Olsen J.L."/>
            <person name="Rouze P."/>
            <person name="Verhelst B."/>
            <person name="Lin Y.-C."/>
            <person name="Bayer T."/>
            <person name="Collen J."/>
            <person name="Dattolo E."/>
            <person name="De Paoli E."/>
            <person name="Dittami S."/>
            <person name="Maumus F."/>
            <person name="Michel G."/>
            <person name="Kersting A."/>
            <person name="Lauritano C."/>
            <person name="Lohaus R."/>
            <person name="Toepel M."/>
            <person name="Tonon T."/>
            <person name="Vanneste K."/>
            <person name="Amirebrahimi M."/>
            <person name="Brakel J."/>
            <person name="Bostroem C."/>
            <person name="Chovatia M."/>
            <person name="Grimwood J."/>
            <person name="Jenkins J.W."/>
            <person name="Jueterbock A."/>
            <person name="Mraz A."/>
            <person name="Stam W.T."/>
            <person name="Tice H."/>
            <person name="Bornberg-Bauer E."/>
            <person name="Green P.J."/>
            <person name="Pearson G.A."/>
            <person name="Procaccini G."/>
            <person name="Duarte C.M."/>
            <person name="Schmutz J."/>
            <person name="Reusch T.B.H."/>
            <person name="Van de Peer Y."/>
        </authorList>
    </citation>
    <scope>NUCLEOTIDE SEQUENCE [LARGE SCALE GENOMIC DNA]</scope>
    <source>
        <strain evidence="3">cv. Finnish</strain>
    </source>
</reference>
<comment type="caution">
    <text evidence="2">The sequence shown here is derived from an EMBL/GenBank/DDBJ whole genome shotgun (WGS) entry which is preliminary data.</text>
</comment>
<evidence type="ECO:0000313" key="3">
    <source>
        <dbReference type="Proteomes" id="UP000036987"/>
    </source>
</evidence>
<evidence type="ECO:0000313" key="2">
    <source>
        <dbReference type="EMBL" id="KMZ61212.1"/>
    </source>
</evidence>
<feature type="region of interest" description="Disordered" evidence="1">
    <location>
        <begin position="1"/>
        <end position="74"/>
    </location>
</feature>
<gene>
    <name evidence="2" type="ORF">ZOSMA_545G00080</name>
</gene>
<organism evidence="2 3">
    <name type="scientific">Zostera marina</name>
    <name type="common">Eelgrass</name>
    <dbReference type="NCBI Taxonomy" id="29655"/>
    <lineage>
        <taxon>Eukaryota</taxon>
        <taxon>Viridiplantae</taxon>
        <taxon>Streptophyta</taxon>
        <taxon>Embryophyta</taxon>
        <taxon>Tracheophyta</taxon>
        <taxon>Spermatophyta</taxon>
        <taxon>Magnoliopsida</taxon>
        <taxon>Liliopsida</taxon>
        <taxon>Zosteraceae</taxon>
        <taxon>Zostera</taxon>
    </lineage>
</organism>
<feature type="compositionally biased region" description="Pro residues" evidence="1">
    <location>
        <begin position="1"/>
        <end position="13"/>
    </location>
</feature>
<dbReference type="AlphaFoldDB" id="A0A0K9NZ07"/>
<dbReference type="Proteomes" id="UP000036987">
    <property type="component" value="Unassembled WGS sequence"/>
</dbReference>
<keyword evidence="3" id="KW-1185">Reference proteome</keyword>
<feature type="non-terminal residue" evidence="2">
    <location>
        <position position="173"/>
    </location>
</feature>